<evidence type="ECO:0000256" key="13">
    <source>
        <dbReference type="SAM" id="MobiDB-lite"/>
    </source>
</evidence>
<dbReference type="InterPro" id="IPR056760">
    <property type="entry name" value="RING_XB3-like"/>
</dbReference>
<dbReference type="PANTHER" id="PTHR24201">
    <property type="entry name" value="ANK_REP_REGION DOMAIN-CONTAINING PROTEIN"/>
    <property type="match status" value="1"/>
</dbReference>
<evidence type="ECO:0000256" key="3">
    <source>
        <dbReference type="ARBA" id="ARBA00012483"/>
    </source>
</evidence>
<evidence type="ECO:0000256" key="5">
    <source>
        <dbReference type="ARBA" id="ARBA00022723"/>
    </source>
</evidence>
<keyword evidence="8" id="KW-0833">Ubl conjugation pathway</keyword>
<evidence type="ECO:0000256" key="8">
    <source>
        <dbReference type="ARBA" id="ARBA00022786"/>
    </source>
</evidence>
<dbReference type="Gene3D" id="1.25.40.20">
    <property type="entry name" value="Ankyrin repeat-containing domain"/>
    <property type="match status" value="2"/>
</dbReference>
<feature type="repeat" description="ANK" evidence="11">
    <location>
        <begin position="194"/>
        <end position="226"/>
    </location>
</feature>
<evidence type="ECO:0000256" key="12">
    <source>
        <dbReference type="PROSITE-ProRule" id="PRU00175"/>
    </source>
</evidence>
<name>A0AA38ZTU4_VITRO</name>
<dbReference type="GO" id="GO:0008270">
    <property type="term" value="F:zinc ion binding"/>
    <property type="evidence" value="ECO:0007669"/>
    <property type="project" value="UniProtKB-KW"/>
</dbReference>
<dbReference type="SMART" id="SM00248">
    <property type="entry name" value="ANK"/>
    <property type="match status" value="5"/>
</dbReference>
<sequence>MGQGLSCGEGADYGFLDAVEDGDVGLVEAMLEEEPSLLEQRGGNGRLPALHLAAAKGRIEVLSLILALSVNPDVLNGQKQTPLMLAAMHGKISCVQKLLEAGANILMFDSRHGRTCLHYAAYYGHSDCLQAILSAAHSTPIAVSWGFSRFVNIRDGKGATPLHLAARQGRSDCVHILLSRGALVCASTSGYCYPGSTPLHLAARGGSLDTVRELLAWGADRLHRDSSGRIPYTVAMKHKHGACAALLNPSAAEPLVWPSPLKFISTLNPEAKALLERALIEANKEREKAILKGTIYYLPSPLHSDGGLDDDASEASEAELCCICFDQVCTIEVQECGHQMCAHCTLALCCHNKPNPTTACHTVPVCPFCRRVITRLVVAQIKTNDDTELEISPIKPRKSREGRNFSEGSSSFKSLSAMGSFGKMGGRNPRKVATECNEEVDKPGPH</sequence>
<dbReference type="Proteomes" id="UP001168098">
    <property type="component" value="Unassembled WGS sequence"/>
</dbReference>
<dbReference type="EMBL" id="JARBHA010000008">
    <property type="protein sequence ID" value="KAJ9694692.1"/>
    <property type="molecule type" value="Genomic_DNA"/>
</dbReference>
<dbReference type="PROSITE" id="PS50089">
    <property type="entry name" value="ZF_RING_2"/>
    <property type="match status" value="1"/>
</dbReference>
<feature type="repeat" description="ANK" evidence="11">
    <location>
        <begin position="78"/>
        <end position="110"/>
    </location>
</feature>
<dbReference type="PROSITE" id="PS50297">
    <property type="entry name" value="ANK_REP_REGION"/>
    <property type="match status" value="3"/>
</dbReference>
<protein>
    <recommendedName>
        <fullName evidence="3">RING-type E3 ubiquitin transferase</fullName>
        <ecNumber evidence="3">2.3.2.27</ecNumber>
    </recommendedName>
</protein>
<feature type="repeat" description="ANK" evidence="11">
    <location>
        <begin position="157"/>
        <end position="189"/>
    </location>
</feature>
<evidence type="ECO:0000256" key="2">
    <source>
        <dbReference type="ARBA" id="ARBA00004906"/>
    </source>
</evidence>
<dbReference type="AlphaFoldDB" id="A0AA38ZTU4"/>
<keyword evidence="16" id="KW-1185">Reference proteome</keyword>
<dbReference type="Pfam" id="PF12796">
    <property type="entry name" value="Ank_2"/>
    <property type="match status" value="1"/>
</dbReference>
<gene>
    <name evidence="15" type="ORF">PVL29_010257</name>
</gene>
<accession>A0AA38ZTU4</accession>
<feature type="compositionally biased region" description="Low complexity" evidence="13">
    <location>
        <begin position="406"/>
        <end position="416"/>
    </location>
</feature>
<dbReference type="InterPro" id="IPR013083">
    <property type="entry name" value="Znf_RING/FYVE/PHD"/>
</dbReference>
<dbReference type="EC" id="2.3.2.27" evidence="3"/>
<dbReference type="Pfam" id="PF24921">
    <property type="entry name" value="RING_XB3-XBAT31"/>
    <property type="match status" value="1"/>
</dbReference>
<dbReference type="SUPFAM" id="SSF48403">
    <property type="entry name" value="Ankyrin repeat"/>
    <property type="match status" value="1"/>
</dbReference>
<dbReference type="Pfam" id="PF00023">
    <property type="entry name" value="Ank"/>
    <property type="match status" value="2"/>
</dbReference>
<dbReference type="InterPro" id="IPR002110">
    <property type="entry name" value="Ankyrin_rpt"/>
</dbReference>
<proteinExistence type="predicted"/>
<evidence type="ECO:0000256" key="7">
    <source>
        <dbReference type="ARBA" id="ARBA00022771"/>
    </source>
</evidence>
<evidence type="ECO:0000313" key="15">
    <source>
        <dbReference type="EMBL" id="KAJ9694692.1"/>
    </source>
</evidence>
<evidence type="ECO:0000256" key="1">
    <source>
        <dbReference type="ARBA" id="ARBA00000900"/>
    </source>
</evidence>
<evidence type="ECO:0000256" key="9">
    <source>
        <dbReference type="ARBA" id="ARBA00022833"/>
    </source>
</evidence>
<feature type="region of interest" description="Disordered" evidence="13">
    <location>
        <begin position="392"/>
        <end position="446"/>
    </location>
</feature>
<keyword evidence="7 12" id="KW-0863">Zinc-finger</keyword>
<keyword evidence="5" id="KW-0479">Metal-binding</keyword>
<keyword evidence="6" id="KW-0677">Repeat</keyword>
<organism evidence="15 16">
    <name type="scientific">Vitis rotundifolia</name>
    <name type="common">Muscadine grape</name>
    <dbReference type="NCBI Taxonomy" id="103349"/>
    <lineage>
        <taxon>Eukaryota</taxon>
        <taxon>Viridiplantae</taxon>
        <taxon>Streptophyta</taxon>
        <taxon>Embryophyta</taxon>
        <taxon>Tracheophyta</taxon>
        <taxon>Spermatophyta</taxon>
        <taxon>Magnoliopsida</taxon>
        <taxon>eudicotyledons</taxon>
        <taxon>Gunneridae</taxon>
        <taxon>Pentapetalae</taxon>
        <taxon>rosids</taxon>
        <taxon>Vitales</taxon>
        <taxon>Vitaceae</taxon>
        <taxon>Viteae</taxon>
        <taxon>Vitis</taxon>
    </lineage>
</organism>
<dbReference type="InterPro" id="IPR050776">
    <property type="entry name" value="Ank_Repeat/CDKN_Inhibitor"/>
</dbReference>
<dbReference type="InterPro" id="IPR001841">
    <property type="entry name" value="Znf_RING"/>
</dbReference>
<feature type="domain" description="RING-type" evidence="14">
    <location>
        <begin position="321"/>
        <end position="370"/>
    </location>
</feature>
<dbReference type="PROSITE" id="PS50088">
    <property type="entry name" value="ANK_REPEAT"/>
    <property type="match status" value="3"/>
</dbReference>
<comment type="catalytic activity">
    <reaction evidence="1">
        <text>S-ubiquitinyl-[E2 ubiquitin-conjugating enzyme]-L-cysteine + [acceptor protein]-L-lysine = [E2 ubiquitin-conjugating enzyme]-L-cysteine + N(6)-ubiquitinyl-[acceptor protein]-L-lysine.</text>
        <dbReference type="EC" id="2.3.2.27"/>
    </reaction>
</comment>
<keyword evidence="9" id="KW-0862">Zinc</keyword>
<evidence type="ECO:0000313" key="16">
    <source>
        <dbReference type="Proteomes" id="UP001168098"/>
    </source>
</evidence>
<comment type="caution">
    <text evidence="15">The sequence shown here is derived from an EMBL/GenBank/DDBJ whole genome shotgun (WGS) entry which is preliminary data.</text>
</comment>
<comment type="pathway">
    <text evidence="2">Protein modification; protein ubiquitination.</text>
</comment>
<keyword evidence="10 11" id="KW-0040">ANK repeat</keyword>
<evidence type="ECO:0000256" key="10">
    <source>
        <dbReference type="ARBA" id="ARBA00023043"/>
    </source>
</evidence>
<evidence type="ECO:0000256" key="11">
    <source>
        <dbReference type="PROSITE-ProRule" id="PRU00023"/>
    </source>
</evidence>
<evidence type="ECO:0000256" key="6">
    <source>
        <dbReference type="ARBA" id="ARBA00022737"/>
    </source>
</evidence>
<dbReference type="InterPro" id="IPR036770">
    <property type="entry name" value="Ankyrin_rpt-contain_sf"/>
</dbReference>
<dbReference type="SUPFAM" id="SSF57850">
    <property type="entry name" value="RING/U-box"/>
    <property type="match status" value="1"/>
</dbReference>
<evidence type="ECO:0000256" key="4">
    <source>
        <dbReference type="ARBA" id="ARBA00022679"/>
    </source>
</evidence>
<keyword evidence="4" id="KW-0808">Transferase</keyword>
<reference evidence="15 16" key="1">
    <citation type="journal article" date="2023" name="BMC Biotechnol.">
        <title>Vitis rotundifolia cv Carlos genome sequencing.</title>
        <authorList>
            <person name="Huff M."/>
            <person name="Hulse-Kemp A."/>
            <person name="Scheffler B."/>
            <person name="Youngblood R."/>
            <person name="Simpson S."/>
            <person name="Babiker E."/>
            <person name="Staton M."/>
        </authorList>
    </citation>
    <scope>NUCLEOTIDE SEQUENCE [LARGE SCALE GENOMIC DNA]</scope>
    <source>
        <tissue evidence="15">Leaf</tissue>
    </source>
</reference>
<evidence type="ECO:0000259" key="14">
    <source>
        <dbReference type="PROSITE" id="PS50089"/>
    </source>
</evidence>
<dbReference type="Gene3D" id="3.30.40.10">
    <property type="entry name" value="Zinc/RING finger domain, C3HC4 (zinc finger)"/>
    <property type="match status" value="1"/>
</dbReference>
<dbReference type="GO" id="GO:0061630">
    <property type="term" value="F:ubiquitin protein ligase activity"/>
    <property type="evidence" value="ECO:0007669"/>
    <property type="project" value="UniProtKB-EC"/>
</dbReference>